<comment type="caution">
    <text evidence="1">The sequence shown here is derived from an EMBL/GenBank/DDBJ whole genome shotgun (WGS) entry which is preliminary data.</text>
</comment>
<organism evidence="1 2">
    <name type="scientific">Pistacia integerrima</name>
    <dbReference type="NCBI Taxonomy" id="434235"/>
    <lineage>
        <taxon>Eukaryota</taxon>
        <taxon>Viridiplantae</taxon>
        <taxon>Streptophyta</taxon>
        <taxon>Embryophyta</taxon>
        <taxon>Tracheophyta</taxon>
        <taxon>Spermatophyta</taxon>
        <taxon>Magnoliopsida</taxon>
        <taxon>eudicotyledons</taxon>
        <taxon>Gunneridae</taxon>
        <taxon>Pentapetalae</taxon>
        <taxon>rosids</taxon>
        <taxon>malvids</taxon>
        <taxon>Sapindales</taxon>
        <taxon>Anacardiaceae</taxon>
        <taxon>Pistacia</taxon>
    </lineage>
</organism>
<evidence type="ECO:0000313" key="2">
    <source>
        <dbReference type="Proteomes" id="UP001163603"/>
    </source>
</evidence>
<gene>
    <name evidence="1" type="ORF">Pint_22303</name>
</gene>
<sequence>MAKMSKMEVQTEVNSSADKFYNVFRHEVQLMPKIIPEKIKDVKLLQGDWGTVGSVKLWTYVPDKNAVIVKEMIEAIDDENKTIKFKILDGDVMKYYNSFESTIQVTAKEKGGLVKWAAEYEKLTDDVPDPKGQLDFALELSKDIDNHLLKA</sequence>
<dbReference type="EMBL" id="CM047741">
    <property type="protein sequence ID" value="KAJ0037936.1"/>
    <property type="molecule type" value="Genomic_DNA"/>
</dbReference>
<name>A0ACC0YKJ2_9ROSI</name>
<accession>A0ACC0YKJ2</accession>
<protein>
    <submittedName>
        <fullName evidence="1">Uncharacterized protein</fullName>
    </submittedName>
</protein>
<evidence type="ECO:0000313" key="1">
    <source>
        <dbReference type="EMBL" id="KAJ0037936.1"/>
    </source>
</evidence>
<dbReference type="Proteomes" id="UP001163603">
    <property type="component" value="Chromosome 6"/>
</dbReference>
<reference evidence="2" key="1">
    <citation type="journal article" date="2023" name="G3 (Bethesda)">
        <title>Genome assembly and association tests identify interacting loci associated with vigor, precocity, and sex in interspecific pistachio rootstocks.</title>
        <authorList>
            <person name="Palmer W."/>
            <person name="Jacygrad E."/>
            <person name="Sagayaradj S."/>
            <person name="Cavanaugh K."/>
            <person name="Han R."/>
            <person name="Bertier L."/>
            <person name="Beede B."/>
            <person name="Kafkas S."/>
            <person name="Golino D."/>
            <person name="Preece J."/>
            <person name="Michelmore R."/>
        </authorList>
    </citation>
    <scope>NUCLEOTIDE SEQUENCE [LARGE SCALE GENOMIC DNA]</scope>
</reference>
<keyword evidence="2" id="KW-1185">Reference proteome</keyword>
<proteinExistence type="predicted"/>